<dbReference type="PROSITE" id="PS00099">
    <property type="entry name" value="THIOLASE_3"/>
    <property type="match status" value="1"/>
</dbReference>
<dbReference type="PROSITE" id="PS00737">
    <property type="entry name" value="THIOLASE_2"/>
    <property type="match status" value="1"/>
</dbReference>
<dbReference type="InterPro" id="IPR020616">
    <property type="entry name" value="Thiolase_N"/>
</dbReference>
<dbReference type="Pfam" id="PF00108">
    <property type="entry name" value="Thiolase_N"/>
    <property type="match status" value="1"/>
</dbReference>
<dbReference type="PANTHER" id="PTHR43365">
    <property type="entry name" value="BLR7806 PROTEIN"/>
    <property type="match status" value="1"/>
</dbReference>
<keyword evidence="3 4" id="KW-0012">Acyltransferase</keyword>
<evidence type="ECO:0000256" key="3">
    <source>
        <dbReference type="ARBA" id="ARBA00023315"/>
    </source>
</evidence>
<keyword evidence="2 4" id="KW-0808">Transferase</keyword>
<comment type="similarity">
    <text evidence="1 4">Belongs to the thiolase-like superfamily. Thiolase family.</text>
</comment>
<reference evidence="7 8" key="1">
    <citation type="submission" date="2023-07" db="EMBL/GenBank/DDBJ databases">
        <title>Sequencing the genomes of 1000 actinobacteria strains.</title>
        <authorList>
            <person name="Klenk H.-P."/>
        </authorList>
    </citation>
    <scope>NUCLEOTIDE SEQUENCE [LARGE SCALE GENOMIC DNA]</scope>
    <source>
        <strain evidence="7 8">GD13</strain>
    </source>
</reference>
<feature type="domain" description="Thiolase C-terminal" evidence="6">
    <location>
        <begin position="258"/>
        <end position="379"/>
    </location>
</feature>
<dbReference type="EC" id="2.3.1.9" evidence="7"/>
<proteinExistence type="inferred from homology"/>
<dbReference type="InterPro" id="IPR020610">
    <property type="entry name" value="Thiolase_AS"/>
</dbReference>
<dbReference type="PANTHER" id="PTHR43365:SF1">
    <property type="entry name" value="ACETYL-COA C-ACYLTRANSFERASE"/>
    <property type="match status" value="1"/>
</dbReference>
<evidence type="ECO:0000313" key="7">
    <source>
        <dbReference type="EMBL" id="MDP9823961.1"/>
    </source>
</evidence>
<dbReference type="InterPro" id="IPR002155">
    <property type="entry name" value="Thiolase"/>
</dbReference>
<comment type="caution">
    <text evidence="7">The sequence shown here is derived from an EMBL/GenBank/DDBJ whole genome shotgun (WGS) entry which is preliminary data.</text>
</comment>
<evidence type="ECO:0000256" key="2">
    <source>
        <dbReference type="ARBA" id="ARBA00022679"/>
    </source>
</evidence>
<evidence type="ECO:0000259" key="6">
    <source>
        <dbReference type="Pfam" id="PF02803"/>
    </source>
</evidence>
<dbReference type="Pfam" id="PF02803">
    <property type="entry name" value="Thiolase_C"/>
    <property type="match status" value="1"/>
</dbReference>
<dbReference type="PIRSF" id="PIRSF000429">
    <property type="entry name" value="Ac-CoA_Ac_transf"/>
    <property type="match status" value="1"/>
</dbReference>
<accession>A0ABT9NU52</accession>
<dbReference type="Gene3D" id="3.40.47.10">
    <property type="match status" value="2"/>
</dbReference>
<protein>
    <submittedName>
        <fullName evidence="7">Acetyl-CoA C-acetyltransferase</fullName>
        <ecNumber evidence="7">2.3.1.9</ecNumber>
    </submittedName>
</protein>
<dbReference type="InterPro" id="IPR020613">
    <property type="entry name" value="Thiolase_CS"/>
</dbReference>
<keyword evidence="8" id="KW-1185">Reference proteome</keyword>
<sequence length="381" mass="40097">MPNPVLIDAARTPYGRRGGVLSGFHAVELLARTQRALLERVGLDPAEVEQAIGGCVTQAGQQSGNVTRMAWLHNGFADDTGAVTIDAQCGSAQQAVHLLAAQIAAGEITTGLACGVEVMSQVPLLANLGGEERPYGVPRPPSWEVDLPAQFEAADRIAARRGFTREDLDAFGLASQQRAAQAWDEGRLDRQVMPVTRDDGTRVTRDEGLRETSTEALAGLRTIREGGLHTAGTSSQISDGATAALVMDEDRARALGLRPRARIVAQVLVGAEPEFLLDGPVRAGERLLARTGMSISDIDVFEVNEAFAAVPMSFRQVHGVDPDKLNVNGGAIALGHPVGSTGIRLLATAMDELERTDGTLAMVAICTGGAMATGAIVERLA</sequence>
<dbReference type="RefSeq" id="WP_068118695.1">
    <property type="nucleotide sequence ID" value="NZ_CCXJ01000149.1"/>
</dbReference>
<dbReference type="SUPFAM" id="SSF53901">
    <property type="entry name" value="Thiolase-like"/>
    <property type="match status" value="2"/>
</dbReference>
<dbReference type="EMBL" id="JAUSQM010000001">
    <property type="protein sequence ID" value="MDP9823961.1"/>
    <property type="molecule type" value="Genomic_DNA"/>
</dbReference>
<gene>
    <name evidence="7" type="ORF">J2S59_003770</name>
</gene>
<dbReference type="InterPro" id="IPR020617">
    <property type="entry name" value="Thiolase_C"/>
</dbReference>
<evidence type="ECO:0000313" key="8">
    <source>
        <dbReference type="Proteomes" id="UP001240447"/>
    </source>
</evidence>
<feature type="domain" description="Thiolase N-terminal" evidence="5">
    <location>
        <begin position="5"/>
        <end position="250"/>
    </location>
</feature>
<evidence type="ECO:0000256" key="4">
    <source>
        <dbReference type="RuleBase" id="RU003557"/>
    </source>
</evidence>
<name>A0ABT9NU52_9ACTN</name>
<dbReference type="InterPro" id="IPR016039">
    <property type="entry name" value="Thiolase-like"/>
</dbReference>
<evidence type="ECO:0000259" key="5">
    <source>
        <dbReference type="Pfam" id="PF00108"/>
    </source>
</evidence>
<evidence type="ECO:0000256" key="1">
    <source>
        <dbReference type="ARBA" id="ARBA00010982"/>
    </source>
</evidence>
<dbReference type="CDD" id="cd00751">
    <property type="entry name" value="thiolase"/>
    <property type="match status" value="1"/>
</dbReference>
<dbReference type="Proteomes" id="UP001240447">
    <property type="component" value="Unassembled WGS sequence"/>
</dbReference>
<dbReference type="NCBIfam" id="NF005889">
    <property type="entry name" value="PRK07850.1"/>
    <property type="match status" value="1"/>
</dbReference>
<dbReference type="NCBIfam" id="TIGR01930">
    <property type="entry name" value="AcCoA-C-Actrans"/>
    <property type="match status" value="1"/>
</dbReference>
<organism evidence="7 8">
    <name type="scientific">Nocardioides massiliensis</name>
    <dbReference type="NCBI Taxonomy" id="1325935"/>
    <lineage>
        <taxon>Bacteria</taxon>
        <taxon>Bacillati</taxon>
        <taxon>Actinomycetota</taxon>
        <taxon>Actinomycetes</taxon>
        <taxon>Propionibacteriales</taxon>
        <taxon>Nocardioidaceae</taxon>
        <taxon>Nocardioides</taxon>
    </lineage>
</organism>
<dbReference type="GO" id="GO:0003985">
    <property type="term" value="F:acetyl-CoA C-acetyltransferase activity"/>
    <property type="evidence" value="ECO:0007669"/>
    <property type="project" value="UniProtKB-EC"/>
</dbReference>